<proteinExistence type="predicted"/>
<dbReference type="AlphaFoldDB" id="A0AAD5UXR0"/>
<gene>
    <name evidence="1" type="ORF">NLI96_g9151</name>
</gene>
<dbReference type="EMBL" id="JANAWD010000447">
    <property type="protein sequence ID" value="KAJ3479310.1"/>
    <property type="molecule type" value="Genomic_DNA"/>
</dbReference>
<comment type="caution">
    <text evidence="1">The sequence shown here is derived from an EMBL/GenBank/DDBJ whole genome shotgun (WGS) entry which is preliminary data.</text>
</comment>
<accession>A0AAD5UXR0</accession>
<name>A0AAD5UXR0_9APHY</name>
<evidence type="ECO:0000313" key="1">
    <source>
        <dbReference type="EMBL" id="KAJ3479310.1"/>
    </source>
</evidence>
<keyword evidence="2" id="KW-1185">Reference proteome</keyword>
<reference evidence="1" key="1">
    <citation type="submission" date="2022-07" db="EMBL/GenBank/DDBJ databases">
        <title>Genome Sequence of Physisporinus lineatus.</title>
        <authorList>
            <person name="Buettner E."/>
        </authorList>
    </citation>
    <scope>NUCLEOTIDE SEQUENCE</scope>
    <source>
        <strain evidence="1">VT162</strain>
    </source>
</reference>
<organism evidence="1 2">
    <name type="scientific">Meripilus lineatus</name>
    <dbReference type="NCBI Taxonomy" id="2056292"/>
    <lineage>
        <taxon>Eukaryota</taxon>
        <taxon>Fungi</taxon>
        <taxon>Dikarya</taxon>
        <taxon>Basidiomycota</taxon>
        <taxon>Agaricomycotina</taxon>
        <taxon>Agaricomycetes</taxon>
        <taxon>Polyporales</taxon>
        <taxon>Meripilaceae</taxon>
        <taxon>Meripilus</taxon>
    </lineage>
</organism>
<sequence length="391" mass="44405">MKSSLSIINLKGASTVARHTSATDHELAHDTHFRQTFNTITARVLAFICVSSWGNIGTFDPSIDIDNQVQIEFLGKIVEGFYWQYDARLFSAITRHPIKETPILVHYVRGSTGLLRLPPELILEIIRSINRFIDALALVMTNKMLYSLGFGLIQRRMVKISAPCIGSRILCLGSGIGWGRNDLPPGMTAKDWEDVMEDADEDDENKCSYYEFFEETFNELKEGRRIPFYSDILEEWMGKGIRYARNETKSWDEALYAILGLGDATKGGLGDDALVLCNLTKRVYVDGGKAWELVKTSSLRRDDGIPCLLEFILRSHICWSSHPGVEFELSYKEELHRGAWAVDRFEITTRDKFEAIKPIPGGVQDNWKDVTEQAMELTNHFAIAFDSESYH</sequence>
<evidence type="ECO:0000313" key="2">
    <source>
        <dbReference type="Proteomes" id="UP001212997"/>
    </source>
</evidence>
<protein>
    <submittedName>
        <fullName evidence="1">Uncharacterized protein</fullName>
    </submittedName>
</protein>
<dbReference type="Proteomes" id="UP001212997">
    <property type="component" value="Unassembled WGS sequence"/>
</dbReference>